<dbReference type="Proteomes" id="UP000516421">
    <property type="component" value="Chromosome"/>
</dbReference>
<reference evidence="2 3" key="1">
    <citation type="submission" date="2020-09" db="EMBL/GenBank/DDBJ databases">
        <title>Investigation of environmental microbe.</title>
        <authorList>
            <person name="Ou Y."/>
            <person name="Kang Q."/>
        </authorList>
    </citation>
    <scope>NUCLEOTIDE SEQUENCE [LARGE SCALE GENOMIC DNA]</scope>
    <source>
        <strain evidence="2 3">KJZ-9</strain>
    </source>
</reference>
<dbReference type="SUPFAM" id="SSF53335">
    <property type="entry name" value="S-adenosyl-L-methionine-dependent methyltransferases"/>
    <property type="match status" value="1"/>
</dbReference>
<keyword evidence="3" id="KW-1185">Reference proteome</keyword>
<accession>A0A7H2BKL4</accession>
<dbReference type="InterPro" id="IPR029063">
    <property type="entry name" value="SAM-dependent_MTases_sf"/>
</dbReference>
<gene>
    <name evidence="2" type="ORF">IDM48_01855</name>
</gene>
<dbReference type="PANTHER" id="PTHR43317:SF1">
    <property type="entry name" value="THERMOSPERMINE SYNTHASE ACAULIS5"/>
    <property type="match status" value="1"/>
</dbReference>
<dbReference type="EMBL" id="CP061538">
    <property type="protein sequence ID" value="QNV40210.1"/>
    <property type="molecule type" value="Genomic_DNA"/>
</dbReference>
<dbReference type="KEGG" id="rama:IDM48_01855"/>
<name>A0A7H2BKL4_9MICC</name>
<dbReference type="PANTHER" id="PTHR43317">
    <property type="entry name" value="THERMOSPERMINE SYNTHASE ACAULIS5"/>
    <property type="match status" value="1"/>
</dbReference>
<evidence type="ECO:0000313" key="3">
    <source>
        <dbReference type="Proteomes" id="UP000516421"/>
    </source>
</evidence>
<protein>
    <submittedName>
        <fullName evidence="2">Fused MFS/spermidine synthase</fullName>
    </submittedName>
</protein>
<evidence type="ECO:0000256" key="1">
    <source>
        <dbReference type="ARBA" id="ARBA00023115"/>
    </source>
</evidence>
<dbReference type="GO" id="GO:0006596">
    <property type="term" value="P:polyamine biosynthetic process"/>
    <property type="evidence" value="ECO:0007669"/>
    <property type="project" value="UniProtKB-KW"/>
</dbReference>
<dbReference type="NCBIfam" id="NF037959">
    <property type="entry name" value="MFS_SpdSyn"/>
    <property type="match status" value="1"/>
</dbReference>
<evidence type="ECO:0000313" key="2">
    <source>
        <dbReference type="EMBL" id="QNV40210.1"/>
    </source>
</evidence>
<sequence length="263" mass="28296">MKSRTVQLSFSGLGARIIPDGLSDSGYILEIGGAEQSHVDMADQSHIFYEYLRRIAHVIDVFRPTQEPISAAHLGAGALTLARYIQVIRPGSVQVAVDIERELPTLVLDELPLPAGSSLEILIDDARSAVPRLAPLLKTEQGIDAIVLDIFSGWQAPEHLTEPEFYGELQNELSGGGVLVVNVGDDPGLTFFAAQARTMLGIFNHVWCLTEQSLLTAKYPGNLILVGTDQPLSADIRATLSAAGPHPGVVLDTHELSEFVATL</sequence>
<dbReference type="Gene3D" id="3.40.50.150">
    <property type="entry name" value="Vaccinia Virus protein VP39"/>
    <property type="match status" value="1"/>
</dbReference>
<organism evidence="2 3">
    <name type="scientific">Rothia amarae</name>
    <dbReference type="NCBI Taxonomy" id="169480"/>
    <lineage>
        <taxon>Bacteria</taxon>
        <taxon>Bacillati</taxon>
        <taxon>Actinomycetota</taxon>
        <taxon>Actinomycetes</taxon>
        <taxon>Micrococcales</taxon>
        <taxon>Micrococcaceae</taxon>
        <taxon>Rothia</taxon>
    </lineage>
</organism>
<keyword evidence="1" id="KW-0620">Polyamine biosynthesis</keyword>
<proteinExistence type="predicted"/>
<dbReference type="RefSeq" id="WP_190617804.1">
    <property type="nucleotide sequence ID" value="NZ_CP061538.1"/>
</dbReference>
<dbReference type="AlphaFoldDB" id="A0A7H2BKL4"/>